<dbReference type="PANTHER" id="PTHR31313:SF81">
    <property type="entry name" value="TY1 ENHANCER ACTIVATOR"/>
    <property type="match status" value="1"/>
</dbReference>
<feature type="region of interest" description="Disordered" evidence="7">
    <location>
        <begin position="216"/>
        <end position="236"/>
    </location>
</feature>
<feature type="compositionally biased region" description="Basic and acidic residues" evidence="7">
    <location>
        <begin position="1225"/>
        <end position="1238"/>
    </location>
</feature>
<dbReference type="Pfam" id="PF04082">
    <property type="entry name" value="Fungal_trans"/>
    <property type="match status" value="1"/>
</dbReference>
<feature type="region of interest" description="Disordered" evidence="7">
    <location>
        <begin position="882"/>
        <end position="919"/>
    </location>
</feature>
<dbReference type="GeneID" id="73348341"/>
<dbReference type="GO" id="GO:0008270">
    <property type="term" value="F:zinc ion binding"/>
    <property type="evidence" value="ECO:0007669"/>
    <property type="project" value="InterPro"/>
</dbReference>
<accession>A0A9Q8T459</accession>
<proteinExistence type="predicted"/>
<feature type="compositionally biased region" description="Basic and acidic residues" evidence="7">
    <location>
        <begin position="894"/>
        <end position="903"/>
    </location>
</feature>
<keyword evidence="4" id="KW-0238">DNA-binding</keyword>
<evidence type="ECO:0000256" key="6">
    <source>
        <dbReference type="ARBA" id="ARBA00023242"/>
    </source>
</evidence>
<feature type="compositionally biased region" description="Polar residues" evidence="7">
    <location>
        <begin position="905"/>
        <end position="919"/>
    </location>
</feature>
<feature type="domain" description="Xylanolytic transcriptional activator regulatory" evidence="8">
    <location>
        <begin position="684"/>
        <end position="757"/>
    </location>
</feature>
<sequence>MLVNSTLRLVINKIQRNLRLYLSLLVKGSQPSCCPLRPPRKTVGKSASSNSTSDLDVQCHCAVHLRHPVDLTTFPASDVQPSLSMGRPDLFHSPLGQHPADMDSCPRRRRRPIWSIPPLFVVSIWPTQSWLLRPPVAHYPQTIDCGFAGYPASSSLRLGLSGKSEIRRRDKCRIRWIIPDSSPELGAFTNPPTQPSSEFGSAMARCKCKIGETSCLEPSPRHAPPPAPTPFHPTTSELACPGSTALPLSLPSRHSSPGQQPERNLKEGAPLFVVTVGSSLESRRSWTCSSSIFGILAVGQPFPSDFALVFQYPSSNSSGSSLAQFHHRDTYTFPRIIPLDEAGQGSNDDAGITAQENTTPRIPSTRQAKNQQGESECVQCKKAGNECVIKNDDERRRPISKAYMSSLSDRIAMLEGMLQEKGVQPPPAVHPPKTRRENQQLSEEPREQRRFPVKRPTAPEVPSPPDSGNDDYSVQGSDHAENTSTTSPCFHVPAEEQSAFRILDSTQENVVHRLLSTRGNLSFDQLSGRLRFFGPTANSHVYYADTSDSSRSREPSEQIRRAERIIRTLTATTHDYLMNNFWTHYNSVLKIIHRESFESDRESQSPKFYSSFLHIAILAMGFRFADCSRDDMKRMALGNRESTLHREAKYMLDVELERPGGIPSVQALLLLGDLECGVGRDNTGWMYAGMANRLAFDIGLHLDCRNSGFDEQEVDIRHMVMRACVIYDKYWSLFLGRPTSIKSQDVGMDLLSRRFSQLTSLMGTPGPTNKENQTVEIYDQLVELMELAGRIVEARDSRQSPASLHKRDGADSEEDAYVQSTNLDRQLQNWYRRLPEHLQWKPANIKHAPFSYFLLHQQYHVSMILLHRSWANYEEVSGDTISTDANLTPNSNPDSKDTSDHHQFNHSLGTNVSQSTTDTGRVASSRSICSFHAIRVARIFWQHRQRFDGTKIFITGIQHAGTAAIALIAALAYHRCESDRRTYLGYLEILASAISDMSQVYQPAARMDNLLKAVLRKLRTDNDSLDGASQPPIILTGSEKSLLSSPGWRGNTDSVYSFLPARREAEVRDSPPNKRRRPSTSSRRASEFARPPLPFFGAKTQSSTRRSSQSNVYANISSPLEPATYHPGGNDHQLFNLDFLNGSAIDNDREGDASDAKSKPVEDCIFVSPLSNSWAQDITTNGNASPSRKANLRYGDLELNDWESGASGIGLESPSSFQLSGGGESGRESQQKVHKEEPTQSSLKSEAKGTVMDQGGFGPFGHDAMDWMGTDGGLDTMTSVSLIELVQSSIAGKAERRPADEAPRNHELDFLSF</sequence>
<evidence type="ECO:0000256" key="2">
    <source>
        <dbReference type="ARBA" id="ARBA00022833"/>
    </source>
</evidence>
<feature type="compositionally biased region" description="Low complexity" evidence="7">
    <location>
        <begin position="1100"/>
        <end position="1110"/>
    </location>
</feature>
<dbReference type="InterPro" id="IPR007219">
    <property type="entry name" value="XnlR_reg_dom"/>
</dbReference>
<protein>
    <submittedName>
        <fullName evidence="9">Fungal specific transcription factor domain-containing protein</fullName>
    </submittedName>
</protein>
<evidence type="ECO:0000256" key="1">
    <source>
        <dbReference type="ARBA" id="ARBA00022723"/>
    </source>
</evidence>
<evidence type="ECO:0000256" key="5">
    <source>
        <dbReference type="ARBA" id="ARBA00023163"/>
    </source>
</evidence>
<dbReference type="KEGG" id="clup:CLUP02_14402"/>
<evidence type="ECO:0000256" key="4">
    <source>
        <dbReference type="ARBA" id="ARBA00023125"/>
    </source>
</evidence>
<keyword evidence="10" id="KW-1185">Reference proteome</keyword>
<feature type="compositionally biased region" description="Basic and acidic residues" evidence="7">
    <location>
        <begin position="1293"/>
        <end position="1313"/>
    </location>
</feature>
<dbReference type="GO" id="GO:0003677">
    <property type="term" value="F:DNA binding"/>
    <property type="evidence" value="ECO:0007669"/>
    <property type="project" value="UniProtKB-KW"/>
</dbReference>
<keyword evidence="5" id="KW-0804">Transcription</keyword>
<dbReference type="Gene3D" id="4.10.240.10">
    <property type="entry name" value="Zn(2)-C6 fungal-type DNA-binding domain"/>
    <property type="match status" value="1"/>
</dbReference>
<dbReference type="PANTHER" id="PTHR31313">
    <property type="entry name" value="TY1 ENHANCER ACTIVATOR"/>
    <property type="match status" value="1"/>
</dbReference>
<feature type="compositionally biased region" description="Polar residues" evidence="7">
    <location>
        <begin position="470"/>
        <end position="488"/>
    </location>
</feature>
<feature type="region of interest" description="Disordered" evidence="7">
    <location>
        <begin position="1063"/>
        <end position="1111"/>
    </location>
</feature>
<keyword evidence="2" id="KW-0862">Zinc</keyword>
<keyword evidence="6" id="KW-0539">Nucleus</keyword>
<evidence type="ECO:0000256" key="3">
    <source>
        <dbReference type="ARBA" id="ARBA00023015"/>
    </source>
</evidence>
<feature type="compositionally biased region" description="Basic and acidic residues" evidence="7">
    <location>
        <begin position="1063"/>
        <end position="1072"/>
    </location>
</feature>
<name>A0A9Q8T459_9PEZI</name>
<dbReference type="GO" id="GO:0006351">
    <property type="term" value="P:DNA-templated transcription"/>
    <property type="evidence" value="ECO:0007669"/>
    <property type="project" value="InterPro"/>
</dbReference>
<dbReference type="InterPro" id="IPR051615">
    <property type="entry name" value="Transcr_Regulatory_Elem"/>
</dbReference>
<dbReference type="GO" id="GO:0000981">
    <property type="term" value="F:DNA-binding transcription factor activity, RNA polymerase II-specific"/>
    <property type="evidence" value="ECO:0007669"/>
    <property type="project" value="InterPro"/>
</dbReference>
<evidence type="ECO:0000256" key="7">
    <source>
        <dbReference type="SAM" id="MobiDB-lite"/>
    </source>
</evidence>
<evidence type="ECO:0000313" key="10">
    <source>
        <dbReference type="Proteomes" id="UP000830671"/>
    </source>
</evidence>
<feature type="compositionally biased region" description="Polar residues" evidence="7">
    <location>
        <begin position="355"/>
        <end position="374"/>
    </location>
</feature>
<feature type="compositionally biased region" description="Basic and acidic residues" evidence="7">
    <location>
        <begin position="434"/>
        <end position="450"/>
    </location>
</feature>
<dbReference type="SMART" id="SM00906">
    <property type="entry name" value="Fungal_trans"/>
    <property type="match status" value="1"/>
</dbReference>
<feature type="region of interest" description="Disordered" evidence="7">
    <location>
        <begin position="1205"/>
        <end position="1265"/>
    </location>
</feature>
<dbReference type="RefSeq" id="XP_049150477.1">
    <property type="nucleotide sequence ID" value="XM_049293331.1"/>
</dbReference>
<feature type="compositionally biased region" description="Polar residues" evidence="7">
    <location>
        <begin position="882"/>
        <end position="893"/>
    </location>
</feature>
<gene>
    <name evidence="9" type="ORF">CLUP02_14402</name>
</gene>
<dbReference type="EMBL" id="CP019479">
    <property type="protein sequence ID" value="UQC88876.1"/>
    <property type="molecule type" value="Genomic_DNA"/>
</dbReference>
<feature type="region of interest" description="Disordered" evidence="7">
    <location>
        <begin position="1292"/>
        <end position="1313"/>
    </location>
</feature>
<evidence type="ECO:0000259" key="8">
    <source>
        <dbReference type="SMART" id="SM00906"/>
    </source>
</evidence>
<feature type="region of interest" description="Disordered" evidence="7">
    <location>
        <begin position="422"/>
        <end position="489"/>
    </location>
</feature>
<dbReference type="CDD" id="cd12148">
    <property type="entry name" value="fungal_TF_MHR"/>
    <property type="match status" value="1"/>
</dbReference>
<keyword evidence="1" id="KW-0479">Metal-binding</keyword>
<organism evidence="9 10">
    <name type="scientific">Colletotrichum lupini</name>
    <dbReference type="NCBI Taxonomy" id="145971"/>
    <lineage>
        <taxon>Eukaryota</taxon>
        <taxon>Fungi</taxon>
        <taxon>Dikarya</taxon>
        <taxon>Ascomycota</taxon>
        <taxon>Pezizomycotina</taxon>
        <taxon>Sordariomycetes</taxon>
        <taxon>Hypocreomycetidae</taxon>
        <taxon>Glomerellales</taxon>
        <taxon>Glomerellaceae</taxon>
        <taxon>Colletotrichum</taxon>
        <taxon>Colletotrichum acutatum species complex</taxon>
    </lineage>
</organism>
<feature type="region of interest" description="Disordered" evidence="7">
    <location>
        <begin position="796"/>
        <end position="819"/>
    </location>
</feature>
<dbReference type="InterPro" id="IPR036864">
    <property type="entry name" value="Zn2-C6_fun-type_DNA-bd_sf"/>
</dbReference>
<feature type="compositionally biased region" description="Pro residues" evidence="7">
    <location>
        <begin position="221"/>
        <end position="231"/>
    </location>
</feature>
<feature type="region of interest" description="Disordered" evidence="7">
    <location>
        <begin position="355"/>
        <end position="376"/>
    </location>
</feature>
<keyword evidence="3" id="KW-0805">Transcription regulation</keyword>
<reference evidence="9" key="1">
    <citation type="journal article" date="2021" name="Mol. Plant Microbe Interact.">
        <title>Complete Genome Sequence of the Plant-Pathogenic Fungus Colletotrichum lupini.</title>
        <authorList>
            <person name="Baroncelli R."/>
            <person name="Pensec F."/>
            <person name="Da Lio D."/>
            <person name="Boufleur T."/>
            <person name="Vicente I."/>
            <person name="Sarrocco S."/>
            <person name="Picot A."/>
            <person name="Baraldi E."/>
            <person name="Sukno S."/>
            <person name="Thon M."/>
            <person name="Le Floch G."/>
        </authorList>
    </citation>
    <scope>NUCLEOTIDE SEQUENCE</scope>
    <source>
        <strain evidence="9">IMI 504893</strain>
    </source>
</reference>
<evidence type="ECO:0000313" key="9">
    <source>
        <dbReference type="EMBL" id="UQC88876.1"/>
    </source>
</evidence>
<dbReference type="Proteomes" id="UP000830671">
    <property type="component" value="Chromosome 7"/>
</dbReference>